<keyword evidence="3 13" id="KW-0378">Hydrolase</keyword>
<keyword evidence="8" id="KW-0238">DNA-binding</keyword>
<dbReference type="CDD" id="cd00081">
    <property type="entry name" value="Hint"/>
    <property type="match status" value="2"/>
</dbReference>
<evidence type="ECO:0000256" key="1">
    <source>
        <dbReference type="ARBA" id="ARBA00009922"/>
    </source>
</evidence>
<dbReference type="Gene3D" id="2.170.16.10">
    <property type="entry name" value="Hedgehog/Intein (Hint) domain"/>
    <property type="match status" value="2"/>
</dbReference>
<dbReference type="Pfam" id="PF14890">
    <property type="entry name" value="Intein_splicing"/>
    <property type="match status" value="1"/>
</dbReference>
<evidence type="ECO:0000313" key="16">
    <source>
        <dbReference type="EMBL" id="OGE35196.1"/>
    </source>
</evidence>
<proteinExistence type="inferred from homology"/>
<dbReference type="GO" id="GO:0005524">
    <property type="term" value="F:ATP binding"/>
    <property type="evidence" value="ECO:0007669"/>
    <property type="project" value="UniProtKB-UniRule"/>
</dbReference>
<dbReference type="InterPro" id="IPR014016">
    <property type="entry name" value="UvrD-like_ATP-bd"/>
</dbReference>
<feature type="binding site" evidence="13">
    <location>
        <begin position="27"/>
        <end position="34"/>
    </location>
    <ligand>
        <name>ATP</name>
        <dbReference type="ChEBI" id="CHEBI:30616"/>
    </ligand>
</feature>
<dbReference type="NCBIfam" id="TIGR01443">
    <property type="entry name" value="intein_Cterm"/>
    <property type="match status" value="1"/>
</dbReference>
<dbReference type="PANTHER" id="PTHR11070">
    <property type="entry name" value="UVRD / RECB / PCRA DNA HELICASE FAMILY MEMBER"/>
    <property type="match status" value="1"/>
</dbReference>
<dbReference type="SUPFAM" id="SSF51294">
    <property type="entry name" value="Hedgehog/intein (Hint) domain"/>
    <property type="match status" value="2"/>
</dbReference>
<dbReference type="PRINTS" id="PR00379">
    <property type="entry name" value="INTEIN"/>
</dbReference>
<dbReference type="PROSITE" id="PS50817">
    <property type="entry name" value="INTEIN_N_TER"/>
    <property type="match status" value="1"/>
</dbReference>
<evidence type="ECO:0000256" key="8">
    <source>
        <dbReference type="ARBA" id="ARBA00023125"/>
    </source>
</evidence>
<comment type="caution">
    <text evidence="16">The sequence shown here is derived from an EMBL/GenBank/DDBJ whole genome shotgun (WGS) entry which is preliminary data.</text>
</comment>
<keyword evidence="5" id="KW-0068">Autocatalytic cleavage</keyword>
<keyword evidence="7" id="KW-0651">Protein splicing</keyword>
<dbReference type="PANTHER" id="PTHR11070:SF2">
    <property type="entry name" value="ATP-DEPENDENT DNA HELICASE SRS2"/>
    <property type="match status" value="1"/>
</dbReference>
<dbReference type="SUPFAM" id="SSF52540">
    <property type="entry name" value="P-loop containing nucleoside triphosphate hydrolases"/>
    <property type="match status" value="2"/>
</dbReference>
<evidence type="ECO:0000256" key="13">
    <source>
        <dbReference type="PROSITE-ProRule" id="PRU00560"/>
    </source>
</evidence>
<keyword evidence="4 13" id="KW-0347">Helicase</keyword>
<dbReference type="Gene3D" id="1.10.486.10">
    <property type="entry name" value="PCRA, domain 4"/>
    <property type="match status" value="2"/>
</dbReference>
<dbReference type="InterPro" id="IPR003586">
    <property type="entry name" value="Hint_dom_C"/>
</dbReference>
<comment type="catalytic activity">
    <reaction evidence="10">
        <text>Couples ATP hydrolysis with the unwinding of duplex DNA by translocating in the 3'-5' direction.</text>
        <dbReference type="EC" id="5.6.2.4"/>
    </reaction>
</comment>
<dbReference type="InterPro" id="IPR006141">
    <property type="entry name" value="Intein_N"/>
</dbReference>
<evidence type="ECO:0000313" key="17">
    <source>
        <dbReference type="Proteomes" id="UP000176405"/>
    </source>
</evidence>
<evidence type="ECO:0000256" key="12">
    <source>
        <dbReference type="ARBA" id="ARBA00048988"/>
    </source>
</evidence>
<dbReference type="InterPro" id="IPR027417">
    <property type="entry name" value="P-loop_NTPase"/>
</dbReference>
<name>A0A1F5K2T2_9BACT</name>
<dbReference type="EC" id="5.6.2.4" evidence="11"/>
<evidence type="ECO:0000256" key="4">
    <source>
        <dbReference type="ARBA" id="ARBA00022806"/>
    </source>
</evidence>
<dbReference type="GO" id="GO:0005829">
    <property type="term" value="C:cytosol"/>
    <property type="evidence" value="ECO:0007669"/>
    <property type="project" value="TreeGrafter"/>
</dbReference>
<dbReference type="InterPro" id="IPR003587">
    <property type="entry name" value="Hint_dom_N"/>
</dbReference>
<dbReference type="STRING" id="1797780.A3E45_02845"/>
<sequence length="1006" mass="114329">MPDLLSDLNPVQKQAVQTTEGPTLILAGAGSGKTKALTHRVAYLIQEKGIPPENILCITFTNKAAGEMKERILKLLHREPRTTNSQPIMGTFHSICARILRKEGRHIGLPPNFSIYDEHDSLDAVKQAMAALDIATQKTSPTSVKNTISGAKNEMIPALEYPRVARGYFQEIVAKIYLKYQEILEKNKAVDFDDLLLLTVKLFQNNPDVLSKYQLQFRYILIDEYQDTNAVQYLLSKLLSNRYKNICVVGDASQCLPPGTEVVTPSGTKSIETIKTNDLVISAAGRGLTHAVKVCNVKTSNYKGKIFIIKTKSGRTLRATPNHITFARLSLKTNCYYVYLMFRKDKGYRIGIARSFRSAQRGRSEIGLLVRSNQENADKMWILRVCKDRSEANYWEQWFVVEYGIPSMVFSTGGRKMLITQEQINQLFDSINTRERVKAVFKDYCLFENYPHHHPKGVASRISPDRQLVHFTLFSDQRPSLRSPWCGHRVSINTSNEALEKQLQELGYFTRAGKRHTWRIETCHWSYENALSLAEKIASDGGGLTINHSAFIVDNKKFLFTPISHLRETMEIGLLEKDKVVIDEVVSVSTEDYQGEVYDLDIDTLHNYSANGIIVHNSIYAFRGADYKNIVNFKKDYPNARVFNLEQNYRSTQTILDAAFAVISKNHSHPILKLWTQNPAGEKIQVVETRSEADEALFIANTIDHLRGEAEQSTGSHLGGATFPTLNSFAVLYRTNAQSRALEEVFLKAGIPYVLVGGIRFYERKEIKDILAFLKLVSNPEDSISKARIEKVGKGRSAKFFAMLSEIQPNLINYTTLELLDKILEATDYLDYIDDGTEVGKGRVENVKELRSVAEQFPEIVQFLENVTLVESEYTSDEKLKKKQGHRDAVTLTTLHQAKGLEWPVVFMVGMEEGLFPHSRCLLDPGEMEEERRLCYVGITRAKNQLFLTYARQRLYFGTRSQNLTSRFLMDLPDAIVKSNTNYQDRDQFLNNEIGVEKDSDDWLDI</sequence>
<evidence type="ECO:0000256" key="9">
    <source>
        <dbReference type="ARBA" id="ARBA00023235"/>
    </source>
</evidence>
<dbReference type="GO" id="GO:0016539">
    <property type="term" value="P:intein-mediated protein splicing"/>
    <property type="evidence" value="ECO:0007669"/>
    <property type="project" value="InterPro"/>
</dbReference>
<dbReference type="InterPro" id="IPR006142">
    <property type="entry name" value="INTEIN"/>
</dbReference>
<evidence type="ECO:0000259" key="15">
    <source>
        <dbReference type="PROSITE" id="PS51217"/>
    </source>
</evidence>
<gene>
    <name evidence="16" type="ORF">A3E45_02845</name>
</gene>
<dbReference type="PROSITE" id="PS50818">
    <property type="entry name" value="INTEIN_C_TER"/>
    <property type="match status" value="1"/>
</dbReference>
<dbReference type="GO" id="GO:0033202">
    <property type="term" value="C:DNA helicase complex"/>
    <property type="evidence" value="ECO:0007669"/>
    <property type="project" value="TreeGrafter"/>
</dbReference>
<dbReference type="Gene3D" id="3.40.50.300">
    <property type="entry name" value="P-loop containing nucleotide triphosphate hydrolases"/>
    <property type="match status" value="3"/>
</dbReference>
<dbReference type="InterPro" id="IPR013986">
    <property type="entry name" value="DExx_box_DNA_helicase_dom_sf"/>
</dbReference>
<dbReference type="GO" id="GO:0000725">
    <property type="term" value="P:recombinational repair"/>
    <property type="evidence" value="ECO:0007669"/>
    <property type="project" value="TreeGrafter"/>
</dbReference>
<protein>
    <recommendedName>
        <fullName evidence="11">DNA 3'-5' helicase</fullName>
        <ecNumber evidence="11">5.6.2.4</ecNumber>
    </recommendedName>
</protein>
<dbReference type="InterPro" id="IPR030934">
    <property type="entry name" value="Intein_C"/>
</dbReference>
<feature type="domain" description="UvrD-like helicase C-terminal" evidence="15">
    <location>
        <begin position="653"/>
        <end position="900"/>
    </location>
</feature>
<keyword evidence="6 13" id="KW-0067">ATP-binding</keyword>
<dbReference type="InterPro" id="IPR014017">
    <property type="entry name" value="DNA_helicase_UvrD-like_C"/>
</dbReference>
<dbReference type="Gene3D" id="1.10.10.160">
    <property type="match status" value="1"/>
</dbReference>
<dbReference type="Pfam" id="PF13361">
    <property type="entry name" value="UvrD_C"/>
    <property type="match status" value="2"/>
</dbReference>
<keyword evidence="2 13" id="KW-0547">Nucleotide-binding</keyword>
<dbReference type="Pfam" id="PF00580">
    <property type="entry name" value="UvrD-helicase"/>
    <property type="match status" value="1"/>
</dbReference>
<keyword evidence="9" id="KW-0413">Isomerase</keyword>
<dbReference type="NCBIfam" id="TIGR01445">
    <property type="entry name" value="intein_Nterm"/>
    <property type="match status" value="1"/>
</dbReference>
<dbReference type="CDD" id="cd17932">
    <property type="entry name" value="DEXQc_UvrD"/>
    <property type="match status" value="1"/>
</dbReference>
<dbReference type="GO" id="GO:0043138">
    <property type="term" value="F:3'-5' DNA helicase activity"/>
    <property type="evidence" value="ECO:0007669"/>
    <property type="project" value="UniProtKB-EC"/>
</dbReference>
<dbReference type="GO" id="GO:0003677">
    <property type="term" value="F:DNA binding"/>
    <property type="evidence" value="ECO:0007669"/>
    <property type="project" value="UniProtKB-KW"/>
</dbReference>
<dbReference type="SMART" id="SM00306">
    <property type="entry name" value="HintN"/>
    <property type="match status" value="1"/>
</dbReference>
<organism evidence="16 17">
    <name type="scientific">Candidatus Daviesbacteria bacterium RIFCSPHIGHO2_12_FULL_43_11</name>
    <dbReference type="NCBI Taxonomy" id="1797780"/>
    <lineage>
        <taxon>Bacteria</taxon>
        <taxon>Candidatus Daviesiibacteriota</taxon>
    </lineage>
</organism>
<accession>A0A1F5K2T2</accession>
<evidence type="ECO:0000259" key="14">
    <source>
        <dbReference type="PROSITE" id="PS51198"/>
    </source>
</evidence>
<dbReference type="Proteomes" id="UP000176405">
    <property type="component" value="Unassembled WGS sequence"/>
</dbReference>
<dbReference type="PROSITE" id="PS51217">
    <property type="entry name" value="UVRD_HELICASE_CTER"/>
    <property type="match status" value="1"/>
</dbReference>
<evidence type="ECO:0000256" key="10">
    <source>
        <dbReference type="ARBA" id="ARBA00034617"/>
    </source>
</evidence>
<comment type="similarity">
    <text evidence="1">Belongs to the helicase family. UvrD subfamily.</text>
</comment>
<evidence type="ECO:0000256" key="6">
    <source>
        <dbReference type="ARBA" id="ARBA00022840"/>
    </source>
</evidence>
<dbReference type="GO" id="GO:0016887">
    <property type="term" value="F:ATP hydrolysis activity"/>
    <property type="evidence" value="ECO:0007669"/>
    <property type="project" value="RHEA"/>
</dbReference>
<reference evidence="16 17" key="1">
    <citation type="journal article" date="2016" name="Nat. Commun.">
        <title>Thousands of microbial genomes shed light on interconnected biogeochemical processes in an aquifer system.</title>
        <authorList>
            <person name="Anantharaman K."/>
            <person name="Brown C.T."/>
            <person name="Hug L.A."/>
            <person name="Sharon I."/>
            <person name="Castelle C.J."/>
            <person name="Probst A.J."/>
            <person name="Thomas B.C."/>
            <person name="Singh A."/>
            <person name="Wilkins M.J."/>
            <person name="Karaoz U."/>
            <person name="Brodie E.L."/>
            <person name="Williams K.H."/>
            <person name="Hubbard S.S."/>
            <person name="Banfield J.F."/>
        </authorList>
    </citation>
    <scope>NUCLEOTIDE SEQUENCE [LARGE SCALE GENOMIC DNA]</scope>
</reference>
<dbReference type="EMBL" id="MFDH01000027">
    <property type="protein sequence ID" value="OGE35196.1"/>
    <property type="molecule type" value="Genomic_DNA"/>
</dbReference>
<dbReference type="AlphaFoldDB" id="A0A1F5K2T2"/>
<evidence type="ECO:0000256" key="3">
    <source>
        <dbReference type="ARBA" id="ARBA00022801"/>
    </source>
</evidence>
<evidence type="ECO:0000256" key="5">
    <source>
        <dbReference type="ARBA" id="ARBA00022813"/>
    </source>
</evidence>
<evidence type="ECO:0000256" key="11">
    <source>
        <dbReference type="ARBA" id="ARBA00034808"/>
    </source>
</evidence>
<dbReference type="SMART" id="SM00305">
    <property type="entry name" value="HintC"/>
    <property type="match status" value="1"/>
</dbReference>
<dbReference type="CDD" id="cd18807">
    <property type="entry name" value="SF1_C_UvrD"/>
    <property type="match status" value="1"/>
</dbReference>
<dbReference type="PROSITE" id="PS51198">
    <property type="entry name" value="UVRD_HELICASE_ATP_BIND"/>
    <property type="match status" value="1"/>
</dbReference>
<dbReference type="InterPro" id="IPR036844">
    <property type="entry name" value="Hint_dom_sf"/>
</dbReference>
<evidence type="ECO:0000256" key="7">
    <source>
        <dbReference type="ARBA" id="ARBA00023000"/>
    </source>
</evidence>
<dbReference type="InterPro" id="IPR000212">
    <property type="entry name" value="DNA_helicase_UvrD/REP"/>
</dbReference>
<evidence type="ECO:0000256" key="2">
    <source>
        <dbReference type="ARBA" id="ARBA00022741"/>
    </source>
</evidence>
<feature type="domain" description="UvrD-like helicase ATP-binding" evidence="14">
    <location>
        <begin position="6"/>
        <end position="652"/>
    </location>
</feature>
<comment type="catalytic activity">
    <reaction evidence="12">
        <text>ATP + H2O = ADP + phosphate + H(+)</text>
        <dbReference type="Rhea" id="RHEA:13065"/>
        <dbReference type="ChEBI" id="CHEBI:15377"/>
        <dbReference type="ChEBI" id="CHEBI:15378"/>
        <dbReference type="ChEBI" id="CHEBI:30616"/>
        <dbReference type="ChEBI" id="CHEBI:43474"/>
        <dbReference type="ChEBI" id="CHEBI:456216"/>
        <dbReference type="EC" id="5.6.2.4"/>
    </reaction>
</comment>